<proteinExistence type="predicted"/>
<protein>
    <submittedName>
        <fullName evidence="1">GNAT family N-acetyltransferase</fullName>
        <ecNumber evidence="1">2.3.-.-</ecNumber>
    </submittedName>
</protein>
<dbReference type="EC" id="2.3.-.-" evidence="1"/>
<comment type="caution">
    <text evidence="1">The sequence shown here is derived from an EMBL/GenBank/DDBJ whole genome shotgun (WGS) entry which is preliminary data.</text>
</comment>
<accession>A0ACC7M1D9</accession>
<name>A0ACC7M1D9_9PSED</name>
<keyword evidence="2" id="KW-1185">Reference proteome</keyword>
<organism evidence="1 2">
    <name type="scientific">Pseudomonas caricapapayae</name>
    <dbReference type="NCBI Taxonomy" id="46678"/>
    <lineage>
        <taxon>Bacteria</taxon>
        <taxon>Pseudomonadati</taxon>
        <taxon>Pseudomonadota</taxon>
        <taxon>Gammaproteobacteria</taxon>
        <taxon>Pseudomonadales</taxon>
        <taxon>Pseudomonadaceae</taxon>
        <taxon>Pseudomonas</taxon>
    </lineage>
</organism>
<dbReference type="EMBL" id="JBIUGF010000044">
    <property type="protein sequence ID" value="MFJ1339427.1"/>
    <property type="molecule type" value="Genomic_DNA"/>
</dbReference>
<reference evidence="1" key="1">
    <citation type="submission" date="2024-10" db="EMBL/GenBank/DDBJ databases">
        <title>Aeromonas and Pseudomonas from the Cagarras Archipelago, Rio de Janeiro, Brazil.</title>
        <authorList>
            <person name="Canellas A.L.B."/>
            <person name="Laport M.S."/>
        </authorList>
    </citation>
    <scope>NUCLEOTIDE SEQUENCE</scope>
    <source>
        <strain evidence="1">ACP-7</strain>
    </source>
</reference>
<sequence length="148" mass="16348">MTSLRYCLLTEPERPLLNKFYKDQGSSMRAAAQGQLWVVRAEEIVAALCLTPVTGGYWLTGLWVAERWRRQQIASGLINAAVKRTEGTTWLFCHPDLAPFYQQQGFGPCAELPAVLSERLARYQRSKPLVAMAQSSLAGSSPGNSTSV</sequence>
<evidence type="ECO:0000313" key="2">
    <source>
        <dbReference type="Proteomes" id="UP001615411"/>
    </source>
</evidence>
<keyword evidence="1" id="KW-0808">Transferase</keyword>
<keyword evidence="1" id="KW-0012">Acyltransferase</keyword>
<gene>
    <name evidence="1" type="ORF">ACIKP7_14985</name>
</gene>
<dbReference type="Proteomes" id="UP001615411">
    <property type="component" value="Unassembled WGS sequence"/>
</dbReference>
<evidence type="ECO:0000313" key="1">
    <source>
        <dbReference type="EMBL" id="MFJ1339427.1"/>
    </source>
</evidence>